<dbReference type="Proteomes" id="UP000489600">
    <property type="component" value="Unassembled WGS sequence"/>
</dbReference>
<gene>
    <name evidence="2" type="ORF">ANE_LOCUS10798</name>
</gene>
<proteinExistence type="predicted"/>
<sequence length="68" mass="7552">MATCVLLELPRDPKDRVKDRPISVFESCLAKFQRERARKQALARNTARARNAASANGDLNHDDEIGGS</sequence>
<feature type="compositionally biased region" description="Basic and acidic residues" evidence="1">
    <location>
        <begin position="59"/>
        <end position="68"/>
    </location>
</feature>
<evidence type="ECO:0000313" key="2">
    <source>
        <dbReference type="EMBL" id="VVB00354.1"/>
    </source>
</evidence>
<evidence type="ECO:0000313" key="3">
    <source>
        <dbReference type="Proteomes" id="UP000489600"/>
    </source>
</evidence>
<accession>A0A565BFC4</accession>
<dbReference type="AlphaFoldDB" id="A0A565BFC4"/>
<reference evidence="2" key="1">
    <citation type="submission" date="2019-07" db="EMBL/GenBank/DDBJ databases">
        <authorList>
            <person name="Dittberner H."/>
        </authorList>
    </citation>
    <scope>NUCLEOTIDE SEQUENCE [LARGE SCALE GENOMIC DNA]</scope>
</reference>
<organism evidence="2 3">
    <name type="scientific">Arabis nemorensis</name>
    <dbReference type="NCBI Taxonomy" id="586526"/>
    <lineage>
        <taxon>Eukaryota</taxon>
        <taxon>Viridiplantae</taxon>
        <taxon>Streptophyta</taxon>
        <taxon>Embryophyta</taxon>
        <taxon>Tracheophyta</taxon>
        <taxon>Spermatophyta</taxon>
        <taxon>Magnoliopsida</taxon>
        <taxon>eudicotyledons</taxon>
        <taxon>Gunneridae</taxon>
        <taxon>Pentapetalae</taxon>
        <taxon>rosids</taxon>
        <taxon>malvids</taxon>
        <taxon>Brassicales</taxon>
        <taxon>Brassicaceae</taxon>
        <taxon>Arabideae</taxon>
        <taxon>Arabis</taxon>
    </lineage>
</organism>
<comment type="caution">
    <text evidence="2">The sequence shown here is derived from an EMBL/GenBank/DDBJ whole genome shotgun (WGS) entry which is preliminary data.</text>
</comment>
<feature type="compositionally biased region" description="Low complexity" evidence="1">
    <location>
        <begin position="42"/>
        <end position="56"/>
    </location>
</feature>
<feature type="region of interest" description="Disordered" evidence="1">
    <location>
        <begin position="41"/>
        <end position="68"/>
    </location>
</feature>
<dbReference type="EMBL" id="CABITT030000004">
    <property type="protein sequence ID" value="VVB00354.1"/>
    <property type="molecule type" value="Genomic_DNA"/>
</dbReference>
<protein>
    <submittedName>
        <fullName evidence="2">Uncharacterized protein</fullName>
    </submittedName>
</protein>
<name>A0A565BFC4_9BRAS</name>
<keyword evidence="3" id="KW-1185">Reference proteome</keyword>
<evidence type="ECO:0000256" key="1">
    <source>
        <dbReference type="SAM" id="MobiDB-lite"/>
    </source>
</evidence>